<comment type="caution">
    <text evidence="2">The sequence shown here is derived from an EMBL/GenBank/DDBJ whole genome shotgun (WGS) entry which is preliminary data.</text>
</comment>
<sequence>MAARRPLIFCRESAALLHGWPVLTLPRRAYTIIGHHGTRSHRTDRRVQAHSWSLGKAEVQTLGGAFVTTPARTAADCARELAVRDAVVVLDHYVRVGGTREGVEAVLQTVPNRRGVRRALAALARSNGLAESPGETLSRLVLEDHALLGFEQQVTIATAGGRHRVDFAWVKERVVLEFDGGVKYTGQFGTPEAIIRAERQREKDLTNAGWRVIRVNWDTIVRSPLILVELLRAELGRVGR</sequence>
<organism evidence="2 3">
    <name type="scientific">Kocuria subflava</name>
    <dbReference type="NCBI Taxonomy" id="1736139"/>
    <lineage>
        <taxon>Bacteria</taxon>
        <taxon>Bacillati</taxon>
        <taxon>Actinomycetota</taxon>
        <taxon>Actinomycetes</taxon>
        <taxon>Micrococcales</taxon>
        <taxon>Micrococcaceae</taxon>
        <taxon>Kocuria</taxon>
    </lineage>
</organism>
<dbReference type="Proteomes" id="UP000521379">
    <property type="component" value="Unassembled WGS sequence"/>
</dbReference>
<proteinExistence type="predicted"/>
<reference evidence="2 3" key="1">
    <citation type="submission" date="2020-02" db="EMBL/GenBank/DDBJ databases">
        <authorList>
            <person name="Sun Q."/>
        </authorList>
    </citation>
    <scope>NUCLEOTIDE SEQUENCE [LARGE SCALE GENOMIC DNA]</scope>
    <source>
        <strain evidence="2 3">YIM 13062</strain>
    </source>
</reference>
<dbReference type="InterPro" id="IPR011335">
    <property type="entry name" value="Restrct_endonuc-II-like"/>
</dbReference>
<accession>A0A846UA96</accession>
<dbReference type="RefSeq" id="WP_157980543.1">
    <property type="nucleotide sequence ID" value="NZ_JAAVUN010000025.1"/>
</dbReference>
<protein>
    <submittedName>
        <fullName evidence="2">DUF559 domain-containing protein</fullName>
    </submittedName>
</protein>
<name>A0A846UA96_9MICC</name>
<dbReference type="InterPro" id="IPR007569">
    <property type="entry name" value="DUF559"/>
</dbReference>
<dbReference type="SUPFAM" id="SSF52980">
    <property type="entry name" value="Restriction endonuclease-like"/>
    <property type="match status" value="1"/>
</dbReference>
<evidence type="ECO:0000259" key="1">
    <source>
        <dbReference type="Pfam" id="PF04480"/>
    </source>
</evidence>
<keyword evidence="3" id="KW-1185">Reference proteome</keyword>
<feature type="domain" description="DUF559" evidence="1">
    <location>
        <begin position="150"/>
        <end position="224"/>
    </location>
</feature>
<gene>
    <name evidence="2" type="ORF">GTW58_11000</name>
</gene>
<evidence type="ECO:0000313" key="2">
    <source>
        <dbReference type="EMBL" id="NKE10446.1"/>
    </source>
</evidence>
<dbReference type="AlphaFoldDB" id="A0A846UA96"/>
<dbReference type="Pfam" id="PF04480">
    <property type="entry name" value="DUF559"/>
    <property type="match status" value="1"/>
</dbReference>
<dbReference type="Gene3D" id="3.40.960.10">
    <property type="entry name" value="VSR Endonuclease"/>
    <property type="match status" value="1"/>
</dbReference>
<evidence type="ECO:0000313" key="3">
    <source>
        <dbReference type="Proteomes" id="UP000521379"/>
    </source>
</evidence>
<dbReference type="EMBL" id="JAAVUN010000025">
    <property type="protein sequence ID" value="NKE10446.1"/>
    <property type="molecule type" value="Genomic_DNA"/>
</dbReference>